<proteinExistence type="predicted"/>
<sequence>MTAPERPRHGGTGRRRPGGVRRSAHRRRAIKRGGPGAYAHRMEQSEVLKRVIGILTEAGEMQRHAEGDSEGVDPDVGGNMVTTLLNETMPHIAIPSDATVEEMAALVGREVGGAVEQLVGAFTLAFIALAQIHDSGQQDVSSSDVLQDLALRAEELSSGDEGPEGPPE</sequence>
<accession>A0A8D3WFZ5</accession>
<dbReference type="EMBL" id="CP002475">
    <property type="protein sequence ID" value="ADW01925.1"/>
    <property type="molecule type" value="Genomic_DNA"/>
</dbReference>
<dbReference type="KEGG" id="sfa:Sfla_0459"/>
<feature type="compositionally biased region" description="Basic residues" evidence="1">
    <location>
        <begin position="9"/>
        <end position="31"/>
    </location>
</feature>
<reference evidence="2 3" key="1">
    <citation type="submission" date="2011-01" db="EMBL/GenBank/DDBJ databases">
        <title>Complete sequence of chromosome of Streptomyces flavogriseus ATCC 33331.</title>
        <authorList>
            <consortium name="US DOE Joint Genome Institute"/>
            <person name="Lucas S."/>
            <person name="Copeland A."/>
            <person name="Lapidus A."/>
            <person name="Cheng J.-F."/>
            <person name="Goodwin L."/>
            <person name="Pitluck S."/>
            <person name="Davenport K."/>
            <person name="Detter J.C."/>
            <person name="Han C."/>
            <person name="Tapia R."/>
            <person name="Land M."/>
            <person name="Hauser L."/>
            <person name="Kyrpides N."/>
            <person name="Ivanova N."/>
            <person name="Ovchinnikova G."/>
            <person name="Pagani I."/>
            <person name="Brumm P."/>
            <person name="Mead D."/>
            <person name="Woyke T."/>
        </authorList>
    </citation>
    <scope>NUCLEOTIDE SEQUENCE [LARGE SCALE GENOMIC DNA]</scope>
    <source>
        <strain evidence="3">ATCC 33331 / IAF-45CD</strain>
    </source>
</reference>
<dbReference type="AlphaFoldDB" id="A0A8D3WFZ5"/>
<name>A0A8D3WFZ5_STRFA</name>
<organism evidence="2 3">
    <name type="scientific">Streptomyces pratensis (strain ATCC 33331 / IAF-45CD)</name>
    <dbReference type="NCBI Taxonomy" id="591167"/>
    <lineage>
        <taxon>Bacteria</taxon>
        <taxon>Bacillati</taxon>
        <taxon>Actinomycetota</taxon>
        <taxon>Actinomycetes</taxon>
        <taxon>Kitasatosporales</taxon>
        <taxon>Streptomycetaceae</taxon>
        <taxon>Streptomyces</taxon>
    </lineage>
</organism>
<evidence type="ECO:0000313" key="3">
    <source>
        <dbReference type="Proteomes" id="UP000002066"/>
    </source>
</evidence>
<gene>
    <name evidence="2" type="ordered locus">Sfla_0459</name>
</gene>
<feature type="region of interest" description="Disordered" evidence="1">
    <location>
        <begin position="1"/>
        <end position="41"/>
    </location>
</feature>
<protein>
    <submittedName>
        <fullName evidence="2">Uncharacterized protein</fullName>
    </submittedName>
</protein>
<evidence type="ECO:0000256" key="1">
    <source>
        <dbReference type="SAM" id="MobiDB-lite"/>
    </source>
</evidence>
<dbReference type="Proteomes" id="UP000002066">
    <property type="component" value="Chromosome"/>
</dbReference>
<evidence type="ECO:0000313" key="2">
    <source>
        <dbReference type="EMBL" id="ADW01925.1"/>
    </source>
</evidence>